<name>A0ABW0QXE6_9BACL</name>
<dbReference type="EMBL" id="JBHSNC010000017">
    <property type="protein sequence ID" value="MFC5528949.1"/>
    <property type="molecule type" value="Genomic_DNA"/>
</dbReference>
<evidence type="ECO:0008006" key="3">
    <source>
        <dbReference type="Google" id="ProtNLM"/>
    </source>
</evidence>
<gene>
    <name evidence="1" type="ORF">ACFPQ4_05710</name>
</gene>
<sequence length="841" mass="95653">MRKHQQQQLLDLLHTLEEAHDELARQTAHNTIVSLLADCQEFALKIGGFIEQIEGEGTRTVALLEEYCDLLYKASMEFEPMNSVAQLRRQLIVITNSAQDELKSNKLEIAFFPYKASMFDALESIWLAAKDDPRCDVYVVPIPYYDKLPNGQLGQMHYEGDQYPAHIPITNWQEYDVEARRPDIIYIHNPYDNANLATSVHPMYYSKRLRELTDQLVYVPYFVSNGDVSEGSCGLPGCIYAHKVFVQSEKVRQTYIRVYKKLAEQHRFGELFGQPESKFVALGSPKFDKVVNSRREDYTLPEQWAELMVRPDGTRKKVILYNTAIGSLLSGNDAVLHKLKYVFDVFREREDVLLWWRPHPLNGTVYSSMRPQLLADYEAIVAEYRRSGFGIYDDSADSHRAIAMSDAYFGDGGSLLALYSLTGKPTMTQNVKIKERESYNKFAFSHATDDGGYWWLSLQFGDSLMRLDKQTKKMDFISLIPDERYCGWTLYSDSILCGQKLFLAPAAANEIASYDTVTGEWEKIPFELNVPASDNLYFPVYKFSGIKRHKQWLFIIPSTYPAIIRYNLETGELDYVTDWVIPLEKYKRDPVGMWFSDCLQEGASLLLSACNASAVVIFDMEKCVSTVRPIEGTNIGFGGICFDGEQYWLTPRKNGSITRWDRKRNKFEELTAFPEGYVGGGFPFGHPIYVNGSICLFPVQANMAIKIDAGDKKMASFDTIPVSAAPFAIARMVGDKLVAVSARENRLFELDVPEALQLEHEIALSDEREANRQGLFGSYNQESAATGADEFCDYLLERNELDSIDYRLRNQMVGNIANPDGHAGLAIYERSMQALLRTVNA</sequence>
<reference evidence="2" key="1">
    <citation type="journal article" date="2019" name="Int. J. Syst. Evol. Microbiol.">
        <title>The Global Catalogue of Microorganisms (GCM) 10K type strain sequencing project: providing services to taxonomists for standard genome sequencing and annotation.</title>
        <authorList>
            <consortium name="The Broad Institute Genomics Platform"/>
            <consortium name="The Broad Institute Genome Sequencing Center for Infectious Disease"/>
            <person name="Wu L."/>
            <person name="Ma J."/>
        </authorList>
    </citation>
    <scope>NUCLEOTIDE SEQUENCE [LARGE SCALE GENOMIC DNA]</scope>
    <source>
        <strain evidence="2">CGMCC 1.18578</strain>
    </source>
</reference>
<dbReference type="Proteomes" id="UP001596108">
    <property type="component" value="Unassembled WGS sequence"/>
</dbReference>
<evidence type="ECO:0000313" key="1">
    <source>
        <dbReference type="EMBL" id="MFC5528949.1"/>
    </source>
</evidence>
<dbReference type="RefSeq" id="WP_378110818.1">
    <property type="nucleotide sequence ID" value="NZ_JBHSNC010000017.1"/>
</dbReference>
<accession>A0ABW0QXE6</accession>
<protein>
    <recommendedName>
        <fullName evidence="3">CDP-Glycerol:Poly(Glycerophosphate) glycerophosphotransferase</fullName>
    </recommendedName>
</protein>
<evidence type="ECO:0000313" key="2">
    <source>
        <dbReference type="Proteomes" id="UP001596108"/>
    </source>
</evidence>
<organism evidence="1 2">
    <name type="scientific">Cohnella yongneupensis</name>
    <dbReference type="NCBI Taxonomy" id="425006"/>
    <lineage>
        <taxon>Bacteria</taxon>
        <taxon>Bacillati</taxon>
        <taxon>Bacillota</taxon>
        <taxon>Bacilli</taxon>
        <taxon>Bacillales</taxon>
        <taxon>Paenibacillaceae</taxon>
        <taxon>Cohnella</taxon>
    </lineage>
</organism>
<keyword evidence="2" id="KW-1185">Reference proteome</keyword>
<comment type="caution">
    <text evidence="1">The sequence shown here is derived from an EMBL/GenBank/DDBJ whole genome shotgun (WGS) entry which is preliminary data.</text>
</comment>
<proteinExistence type="predicted"/>
<dbReference type="SUPFAM" id="SSF75011">
    <property type="entry name" value="3-carboxy-cis,cis-mucoante lactonizing enzyme"/>
    <property type="match status" value="1"/>
</dbReference>